<dbReference type="NCBIfam" id="NF040996">
    <property type="entry name" value="MamX"/>
    <property type="match status" value="1"/>
</dbReference>
<gene>
    <name evidence="14" type="ORF">CCC_01477</name>
</gene>
<evidence type="ECO:0000256" key="10">
    <source>
        <dbReference type="ARBA" id="ARBA00023178"/>
    </source>
</evidence>
<name>A0A0C2V5H3_PARME</name>
<keyword evidence="9 11" id="KW-0472">Membrane</keyword>
<feature type="transmembrane region" description="Helical" evidence="11">
    <location>
        <begin position="12"/>
        <end position="32"/>
    </location>
</feature>
<evidence type="ECO:0000256" key="2">
    <source>
        <dbReference type="ARBA" id="ARBA00004206"/>
    </source>
</evidence>
<keyword evidence="4" id="KW-0349">Heme</keyword>
<keyword evidence="8" id="KW-0408">Iron</keyword>
<dbReference type="AlphaFoldDB" id="A0A0C2V5H3"/>
<evidence type="ECO:0000256" key="9">
    <source>
        <dbReference type="ARBA" id="ARBA00023136"/>
    </source>
</evidence>
<keyword evidence="15" id="KW-1185">Reference proteome</keyword>
<reference evidence="14 15" key="1">
    <citation type="submission" date="2015-01" db="EMBL/GenBank/DDBJ databases">
        <title>Genome Sequence of Magnetospirillum magnetotacticum Strain MS-1.</title>
        <authorList>
            <person name="Marinov G.K."/>
            <person name="Smalley M.D."/>
            <person name="DeSalvo G."/>
        </authorList>
    </citation>
    <scope>NUCLEOTIDE SEQUENCE [LARGE SCALE GENOMIC DNA]</scope>
    <source>
        <strain evidence="14 15">MS-1</strain>
    </source>
</reference>
<comment type="subcellular location">
    <subcellularLocation>
        <location evidence="2">Magnetosome membrane</location>
        <topology evidence="2">Single-pass membrane protein</topology>
    </subcellularLocation>
</comment>
<dbReference type="InterPro" id="IPR036280">
    <property type="entry name" value="Multihaem_cyt_sf"/>
</dbReference>
<dbReference type="RefSeq" id="WP_041039565.1">
    <property type="nucleotide sequence ID" value="NZ_JXSL01000019.1"/>
</dbReference>
<accession>A0A0C2V5H3</accession>
<keyword evidence="7 11" id="KW-1133">Transmembrane helix</keyword>
<dbReference type="SUPFAM" id="SSF48695">
    <property type="entry name" value="Multiheme cytochromes"/>
    <property type="match status" value="1"/>
</dbReference>
<evidence type="ECO:0000256" key="4">
    <source>
        <dbReference type="ARBA" id="ARBA00022617"/>
    </source>
</evidence>
<comment type="caution">
    <text evidence="14">The sequence shown here is derived from an EMBL/GenBank/DDBJ whole genome shotgun (WGS) entry which is preliminary data.</text>
</comment>
<dbReference type="STRING" id="272627.CCC_01477"/>
<evidence type="ECO:0000256" key="11">
    <source>
        <dbReference type="SAM" id="Phobius"/>
    </source>
</evidence>
<dbReference type="InterPro" id="IPR040963">
    <property type="entry name" value="MCR"/>
</dbReference>
<dbReference type="GO" id="GO:0046872">
    <property type="term" value="F:metal ion binding"/>
    <property type="evidence" value="ECO:0007669"/>
    <property type="project" value="UniProtKB-KW"/>
</dbReference>
<proteinExistence type="predicted"/>
<protein>
    <submittedName>
        <fullName evidence="14">Magnetosome protein MamX</fullName>
    </submittedName>
</protein>
<dbReference type="EMBL" id="JXSL01000019">
    <property type="protein sequence ID" value="KIM00322.1"/>
    <property type="molecule type" value="Genomic_DNA"/>
</dbReference>
<keyword evidence="10" id="KW-1281">Magnetosome</keyword>
<comment type="cofactor">
    <cofactor evidence="1">
        <name>heme</name>
        <dbReference type="ChEBI" id="CHEBI:30413"/>
    </cofactor>
</comment>
<organism evidence="14 15">
    <name type="scientific">Paramagnetospirillum magnetotacticum MS-1</name>
    <dbReference type="NCBI Taxonomy" id="272627"/>
    <lineage>
        <taxon>Bacteria</taxon>
        <taxon>Pseudomonadati</taxon>
        <taxon>Pseudomonadota</taxon>
        <taxon>Alphaproteobacteria</taxon>
        <taxon>Rhodospirillales</taxon>
        <taxon>Magnetospirillaceae</taxon>
        <taxon>Paramagnetospirillum</taxon>
    </lineage>
</organism>
<evidence type="ECO:0000259" key="13">
    <source>
        <dbReference type="Pfam" id="PF26390"/>
    </source>
</evidence>
<evidence type="ECO:0000259" key="12">
    <source>
        <dbReference type="Pfam" id="PF18509"/>
    </source>
</evidence>
<evidence type="ECO:0000256" key="7">
    <source>
        <dbReference type="ARBA" id="ARBA00022989"/>
    </source>
</evidence>
<keyword evidence="6" id="KW-0479">Metal-binding</keyword>
<dbReference type="Pfam" id="PF18509">
    <property type="entry name" value="MCR"/>
    <property type="match status" value="2"/>
</dbReference>
<evidence type="ECO:0000256" key="5">
    <source>
        <dbReference type="ARBA" id="ARBA00022692"/>
    </source>
</evidence>
<dbReference type="Pfam" id="PF26390">
    <property type="entry name" value="MamS_MamX"/>
    <property type="match status" value="1"/>
</dbReference>
<feature type="domain" description="Magnetosome protein MamS/MamX" evidence="13">
    <location>
        <begin position="165"/>
        <end position="249"/>
    </location>
</feature>
<evidence type="ECO:0000256" key="1">
    <source>
        <dbReference type="ARBA" id="ARBA00001971"/>
    </source>
</evidence>
<feature type="domain" description="Magnetochrome" evidence="12">
    <location>
        <begin position="86"/>
        <end position="113"/>
    </location>
</feature>
<evidence type="ECO:0000313" key="15">
    <source>
        <dbReference type="Proteomes" id="UP000031971"/>
    </source>
</evidence>
<dbReference type="InterPro" id="IPR058837">
    <property type="entry name" value="MamS_MamX_dom"/>
</dbReference>
<dbReference type="OrthoDB" id="7337718at2"/>
<feature type="domain" description="Magnetochrome" evidence="12">
    <location>
        <begin position="46"/>
        <end position="73"/>
    </location>
</feature>
<keyword evidence="3" id="KW-0091">Biomineralization</keyword>
<evidence type="ECO:0000313" key="14">
    <source>
        <dbReference type="EMBL" id="KIM00322.1"/>
    </source>
</evidence>
<sequence>MSSKAVTHPNIAVWIMALGIAFSMALVLTAVFNANPWEDHTYDLAPPIVAGMPAPHRDGREKMVCSSCHIVTPPAIGTGPGSGTLPIVQGTPAPHVDGREKMPCASCHTIVKKGSVAKGAKAAPLPAAVTPGMPLPEAVSVALAVAPAPAAVPLGNEAHERMVPFRYQGKVVSIAGAGARSVWGDIYIQINDGINPPIWIDLAPRWYLQAEGCVVRPGMFVKGTAFRDPTQAAAGLDYAMSVMANGEICALRDNHLNGLWANAGGMDAEER</sequence>
<dbReference type="Proteomes" id="UP000031971">
    <property type="component" value="Unassembled WGS sequence"/>
</dbReference>
<keyword evidence="5 11" id="KW-0812">Transmembrane</keyword>
<evidence type="ECO:0000256" key="6">
    <source>
        <dbReference type="ARBA" id="ARBA00022723"/>
    </source>
</evidence>
<evidence type="ECO:0000256" key="8">
    <source>
        <dbReference type="ARBA" id="ARBA00023004"/>
    </source>
</evidence>
<dbReference type="GO" id="GO:0110146">
    <property type="term" value="C:magnetosome membrane"/>
    <property type="evidence" value="ECO:0007669"/>
    <property type="project" value="UniProtKB-SubCell"/>
</dbReference>
<evidence type="ECO:0000256" key="3">
    <source>
        <dbReference type="ARBA" id="ARBA00022591"/>
    </source>
</evidence>